<name>A0ACB7Z3T2_9ERIC</name>
<protein>
    <submittedName>
        <fullName evidence="1">Uncharacterized protein</fullName>
    </submittedName>
</protein>
<evidence type="ECO:0000313" key="2">
    <source>
        <dbReference type="Proteomes" id="UP000828048"/>
    </source>
</evidence>
<dbReference type="EMBL" id="CM037154">
    <property type="protein sequence ID" value="KAH7860513.1"/>
    <property type="molecule type" value="Genomic_DNA"/>
</dbReference>
<comment type="caution">
    <text evidence="1">The sequence shown here is derived from an EMBL/GenBank/DDBJ whole genome shotgun (WGS) entry which is preliminary data.</text>
</comment>
<organism evidence="1 2">
    <name type="scientific">Vaccinium darrowii</name>
    <dbReference type="NCBI Taxonomy" id="229202"/>
    <lineage>
        <taxon>Eukaryota</taxon>
        <taxon>Viridiplantae</taxon>
        <taxon>Streptophyta</taxon>
        <taxon>Embryophyta</taxon>
        <taxon>Tracheophyta</taxon>
        <taxon>Spermatophyta</taxon>
        <taxon>Magnoliopsida</taxon>
        <taxon>eudicotyledons</taxon>
        <taxon>Gunneridae</taxon>
        <taxon>Pentapetalae</taxon>
        <taxon>asterids</taxon>
        <taxon>Ericales</taxon>
        <taxon>Ericaceae</taxon>
        <taxon>Vaccinioideae</taxon>
        <taxon>Vaccinieae</taxon>
        <taxon>Vaccinium</taxon>
    </lineage>
</organism>
<sequence>MLFSFSWNITKSILSWYSSTTNSSPSMISGWWPPALYTSVALGVVLGLLSMAAAVAVVVQATLGMCIIVLWLVTLFGKSWRTVALEGRTAKKWLGLVRLFMKISIEEWLRLMGLAMKILIKEGLVALCAVLGYFALVRRSKEDVGAS</sequence>
<reference evidence="1 2" key="1">
    <citation type="journal article" date="2021" name="Hortic Res">
        <title>High-quality reference genome and annotation aids understanding of berry development for evergreen blueberry (Vaccinium darrowii).</title>
        <authorList>
            <person name="Yu J."/>
            <person name="Hulse-Kemp A.M."/>
            <person name="Babiker E."/>
            <person name="Staton M."/>
        </authorList>
    </citation>
    <scope>NUCLEOTIDE SEQUENCE [LARGE SCALE GENOMIC DNA]</scope>
    <source>
        <strain evidence="2">cv. NJ 8807/NJ 8810</strain>
        <tissue evidence="1">Young leaf</tissue>
    </source>
</reference>
<gene>
    <name evidence="1" type="ORF">Vadar_014332</name>
</gene>
<dbReference type="Proteomes" id="UP000828048">
    <property type="component" value="Chromosome 4"/>
</dbReference>
<accession>A0ACB7Z3T2</accession>
<keyword evidence="2" id="KW-1185">Reference proteome</keyword>
<evidence type="ECO:0000313" key="1">
    <source>
        <dbReference type="EMBL" id="KAH7860513.1"/>
    </source>
</evidence>
<proteinExistence type="predicted"/>